<dbReference type="InterPro" id="IPR015500">
    <property type="entry name" value="Peptidase_S8_subtilisin-rel"/>
</dbReference>
<dbReference type="InterPro" id="IPR013783">
    <property type="entry name" value="Ig-like_fold"/>
</dbReference>
<comment type="subcellular location">
    <subcellularLocation>
        <location evidence="2">Secreted</location>
    </subcellularLocation>
</comment>
<dbReference type="PRINTS" id="PR00723">
    <property type="entry name" value="SUBTILISIN"/>
</dbReference>
<gene>
    <name evidence="12" type="ORF">P5G51_018775</name>
</gene>
<evidence type="ECO:0000313" key="13">
    <source>
        <dbReference type="Proteomes" id="UP001228376"/>
    </source>
</evidence>
<feature type="active site" description="Charge relay system" evidence="9">
    <location>
        <position position="422"/>
    </location>
</feature>
<dbReference type="InterPro" id="IPR023828">
    <property type="entry name" value="Peptidase_S8_Ser-AS"/>
</dbReference>
<evidence type="ECO:0000256" key="5">
    <source>
        <dbReference type="ARBA" id="ARBA00022670"/>
    </source>
</evidence>
<dbReference type="Pfam" id="PF17936">
    <property type="entry name" value="Big_6"/>
    <property type="match status" value="3"/>
</dbReference>
<dbReference type="Proteomes" id="UP001228376">
    <property type="component" value="Unassembled WGS sequence"/>
</dbReference>
<comment type="similarity">
    <text evidence="3 9">Belongs to the peptidase S8 family.</text>
</comment>
<evidence type="ECO:0000259" key="11">
    <source>
        <dbReference type="Pfam" id="PF17936"/>
    </source>
</evidence>
<evidence type="ECO:0000313" key="12">
    <source>
        <dbReference type="EMBL" id="MDY0407106.1"/>
    </source>
</evidence>
<feature type="domain" description="Bacterial Ig" evidence="11">
    <location>
        <begin position="696"/>
        <end position="771"/>
    </location>
</feature>
<organism evidence="12 13">
    <name type="scientific">Tigheibacillus jepli</name>
    <dbReference type="NCBI Taxonomy" id="3035914"/>
    <lineage>
        <taxon>Bacteria</taxon>
        <taxon>Bacillati</taxon>
        <taxon>Bacillota</taxon>
        <taxon>Bacilli</taxon>
        <taxon>Bacillales</taxon>
        <taxon>Bacillaceae</taxon>
        <taxon>Tigheibacillus</taxon>
    </lineage>
</organism>
<protein>
    <submittedName>
        <fullName evidence="12">S8 family serine peptidase</fullName>
    </submittedName>
</protein>
<dbReference type="PANTHER" id="PTHR43806:SF11">
    <property type="entry name" value="CEREVISIN-RELATED"/>
    <property type="match status" value="1"/>
</dbReference>
<dbReference type="Gene3D" id="3.40.50.200">
    <property type="entry name" value="Peptidase S8/S53 domain"/>
    <property type="match status" value="1"/>
</dbReference>
<dbReference type="PROSITE" id="PS51892">
    <property type="entry name" value="SUBTILASE"/>
    <property type="match status" value="1"/>
</dbReference>
<evidence type="ECO:0000256" key="6">
    <source>
        <dbReference type="ARBA" id="ARBA00022801"/>
    </source>
</evidence>
<dbReference type="InterPro" id="IPR041498">
    <property type="entry name" value="Big_6"/>
</dbReference>
<dbReference type="Gene3D" id="2.60.40.10">
    <property type="entry name" value="Immunoglobulins"/>
    <property type="match status" value="3"/>
</dbReference>
<proteinExistence type="inferred from homology"/>
<comment type="cofactor">
    <cofactor evidence="1">
        <name>Ca(2+)</name>
        <dbReference type="ChEBI" id="CHEBI:29108"/>
    </cofactor>
</comment>
<evidence type="ECO:0000259" key="10">
    <source>
        <dbReference type="Pfam" id="PF00082"/>
    </source>
</evidence>
<evidence type="ECO:0000256" key="9">
    <source>
        <dbReference type="PROSITE-ProRule" id="PRU01240"/>
    </source>
</evidence>
<evidence type="ECO:0000256" key="4">
    <source>
        <dbReference type="ARBA" id="ARBA00022525"/>
    </source>
</evidence>
<accession>A0ABU5CL67</accession>
<comment type="caution">
    <text evidence="12">The sequence shown here is derived from an EMBL/GenBank/DDBJ whole genome shotgun (WGS) entry which is preliminary data.</text>
</comment>
<dbReference type="PANTHER" id="PTHR43806">
    <property type="entry name" value="PEPTIDASE S8"/>
    <property type="match status" value="1"/>
</dbReference>
<keyword evidence="5 9" id="KW-0645">Protease</keyword>
<keyword evidence="7 9" id="KW-0720">Serine protease</keyword>
<dbReference type="InterPro" id="IPR050131">
    <property type="entry name" value="Peptidase_S8_subtilisin-like"/>
</dbReference>
<evidence type="ECO:0000256" key="1">
    <source>
        <dbReference type="ARBA" id="ARBA00001913"/>
    </source>
</evidence>
<dbReference type="EMBL" id="JAROCA020000003">
    <property type="protein sequence ID" value="MDY0407106.1"/>
    <property type="molecule type" value="Genomic_DNA"/>
</dbReference>
<dbReference type="InterPro" id="IPR036852">
    <property type="entry name" value="Peptidase_S8/S53_dom_sf"/>
</dbReference>
<keyword evidence="13" id="KW-1185">Reference proteome</keyword>
<dbReference type="InterPro" id="IPR000209">
    <property type="entry name" value="Peptidase_S8/S53_dom"/>
</dbReference>
<name>A0ABU5CL67_9BACI</name>
<feature type="domain" description="Bacterial Ig" evidence="11">
    <location>
        <begin position="861"/>
        <end position="939"/>
    </location>
</feature>
<reference evidence="12 13" key="1">
    <citation type="submission" date="2023-10" db="EMBL/GenBank/DDBJ databases">
        <title>179-bfca-hs.</title>
        <authorList>
            <person name="Miliotis G."/>
            <person name="Sengupta P."/>
            <person name="Hameed A."/>
            <person name="Chuvochina M."/>
            <person name="Mcdonagh F."/>
            <person name="Simpson A.C."/>
            <person name="Singh N.K."/>
            <person name="Rekha P.D."/>
            <person name="Raman K."/>
            <person name="Hugenholtz P."/>
            <person name="Venkateswaran K."/>
        </authorList>
    </citation>
    <scope>NUCLEOTIDE SEQUENCE [LARGE SCALE GENOMIC DNA]</scope>
    <source>
        <strain evidence="12 13">179-BFC-A-HS</strain>
    </source>
</reference>
<keyword evidence="6 9" id="KW-0378">Hydrolase</keyword>
<dbReference type="PROSITE" id="PS00137">
    <property type="entry name" value="SUBTILASE_HIS"/>
    <property type="match status" value="1"/>
</dbReference>
<feature type="active site" description="Charge relay system" evidence="9">
    <location>
        <position position="610"/>
    </location>
</feature>
<dbReference type="SUPFAM" id="SSF52743">
    <property type="entry name" value="Subtilisin-like"/>
    <property type="match status" value="1"/>
</dbReference>
<evidence type="ECO:0000256" key="2">
    <source>
        <dbReference type="ARBA" id="ARBA00004613"/>
    </source>
</evidence>
<dbReference type="Pfam" id="PF00082">
    <property type="entry name" value="Peptidase_S8"/>
    <property type="match status" value="1"/>
</dbReference>
<dbReference type="InterPro" id="IPR034084">
    <property type="entry name" value="Thermitase-like_dom"/>
</dbReference>
<keyword evidence="8" id="KW-0106">Calcium</keyword>
<dbReference type="InterPro" id="IPR022398">
    <property type="entry name" value="Peptidase_S8_His-AS"/>
</dbReference>
<feature type="active site" description="Charge relay system" evidence="9">
    <location>
        <position position="457"/>
    </location>
</feature>
<evidence type="ECO:0000256" key="7">
    <source>
        <dbReference type="ARBA" id="ARBA00022825"/>
    </source>
</evidence>
<feature type="domain" description="Peptidase S8/S53" evidence="10">
    <location>
        <begin position="414"/>
        <end position="653"/>
    </location>
</feature>
<dbReference type="PROSITE" id="PS00138">
    <property type="entry name" value="SUBTILASE_SER"/>
    <property type="match status" value="1"/>
</dbReference>
<dbReference type="CDD" id="cd07484">
    <property type="entry name" value="Peptidases_S8_Thermitase_like"/>
    <property type="match status" value="1"/>
</dbReference>
<keyword evidence="4" id="KW-0964">Secreted</keyword>
<evidence type="ECO:0000256" key="8">
    <source>
        <dbReference type="ARBA" id="ARBA00022837"/>
    </source>
</evidence>
<sequence>MILPETGFSSAESNINTVDTPIQLKQGETLQGAVNQTENAQWYTVTPAKNDINAHTHMRLNVSSENNIGIKVYPSKEKAGNDDTFARYQAFASKEQSVELDFPYAWEGPYFIKVTYMGDEENAEETKPAIYQIGYQSVKLPPANYEEEPCIVELSVSQKKSGAKIMSDLRQVRDSLLKKSTNGKALTNLYYQASPFLAAKMAFDKNAKESVYQDLVQLKPVFHELADNGANTSYILTKKDQQAIKRLYDFTMKTIPGTYQKQINQLITEEEITQLAGKRLATVLKDTGLQAGAGPNKLIIKLKKGKSIQALSSKIAAKGFGTKSVKAVQSSNKLFNDMYVTNLGDQSTSALVDKLKKLKEVEYVEPVRKYHALSNDVQYDYQWSLKNTGQEGGKKGADVKQTALQKLIDQRNLKETLIAVVDTGVDSSLADLKGKIRTDLGKNFIDKNDDATDDEGHGTHVSSIIAANAGNGYSMTGLNPKAKILPVKVLDEYGDGDTEQIALGIKYAADSGAKVINLSLGGWYSRTIEYAMEYAASKNVTIVAASGNDGMDEISYPASSKYAIAVGATNRLDIVADYSSFGDELALVAPGSDIPSLLPNGNVTYMSGTSMATPHVTGTVGLLLSANPKLKPNQIKKTLTETADNVAFDEKDNKYMECYDEEGDIVPCKQQPGYDYVSGAGRLSAFSALSAIDLQLKVNTLKDNMNTVTGTAKKGTIIEVKNGKQVLGKATADKNGKFTVKIKKVQRAGSLLHITGSDAKGIAKTSMKVVVKKGTPPPAPKVKTVSNKSTAVTGNTLANLDVKIKNKSKKVIASGKANSKGAFKIKIKKQKAGSTLYVTVTDLAKRQSKATKVVVKDKIPPQAPKVSSVTDRDTIVKGKTEAQATVTVQHKGKKLGSKKADKKGNFQVKIKKQKKGSVLYITAKDKAGNVSKAKKVTVKQYKKKK</sequence>
<feature type="domain" description="Bacterial Ig" evidence="11">
    <location>
        <begin position="777"/>
        <end position="857"/>
    </location>
</feature>
<evidence type="ECO:0000256" key="3">
    <source>
        <dbReference type="ARBA" id="ARBA00011073"/>
    </source>
</evidence>